<keyword evidence="2" id="KW-0548">Nucleotidyltransferase</keyword>
<dbReference type="PANTHER" id="PTHR33116:SF78">
    <property type="entry name" value="OS12G0587133 PROTEIN"/>
    <property type="match status" value="1"/>
</dbReference>
<name>A0A392N937_9FABA</name>
<evidence type="ECO:0000259" key="1">
    <source>
        <dbReference type="PROSITE" id="PS50878"/>
    </source>
</evidence>
<feature type="domain" description="Reverse transcriptase" evidence="1">
    <location>
        <begin position="1"/>
        <end position="135"/>
    </location>
</feature>
<evidence type="ECO:0000313" key="3">
    <source>
        <dbReference type="Proteomes" id="UP000265520"/>
    </source>
</evidence>
<protein>
    <submittedName>
        <fullName evidence="2">RNA-directed DNA polymerase (Reverse transcriptase)</fullName>
    </submittedName>
</protein>
<organism evidence="2 3">
    <name type="scientific">Trifolium medium</name>
    <dbReference type="NCBI Taxonomy" id="97028"/>
    <lineage>
        <taxon>Eukaryota</taxon>
        <taxon>Viridiplantae</taxon>
        <taxon>Streptophyta</taxon>
        <taxon>Embryophyta</taxon>
        <taxon>Tracheophyta</taxon>
        <taxon>Spermatophyta</taxon>
        <taxon>Magnoliopsida</taxon>
        <taxon>eudicotyledons</taxon>
        <taxon>Gunneridae</taxon>
        <taxon>Pentapetalae</taxon>
        <taxon>rosids</taxon>
        <taxon>fabids</taxon>
        <taxon>Fabales</taxon>
        <taxon>Fabaceae</taxon>
        <taxon>Papilionoideae</taxon>
        <taxon>50 kb inversion clade</taxon>
        <taxon>NPAAA clade</taxon>
        <taxon>Hologalegina</taxon>
        <taxon>IRL clade</taxon>
        <taxon>Trifolieae</taxon>
        <taxon>Trifolium</taxon>
    </lineage>
</organism>
<dbReference type="EMBL" id="LXQA010032061">
    <property type="protein sequence ID" value="MCH96326.1"/>
    <property type="molecule type" value="Genomic_DNA"/>
</dbReference>
<sequence>NGSPTGEVNIQRGLKQGDPLAPFLFLLVAEDFGGAMRRAGDLNLFKGYSIRRGGPTISHLQYADNTLCIGEASVENLWTLKAILRGFELASGLRVNFWKSCLIGVNVSDNFMEAACNFLNCIRGGIPFKYLGLPVGANPRRLSTWDPLVEKIRRKLNMWGNKHISLGGLEMPVQVMKKVTRIQRDFLWGGVNGGKKLSWVKWKVVCQAKKNGGLGVRDLKVTNISLLMKWRWRLLQSNDTALWKEVLVAKYGAHILYDVNWSNGNSPSFASLWWKDIRDLEVCVESRNWLVDAIDRRLGNGRLTRFWVDKWIGREP</sequence>
<keyword evidence="2" id="KW-0695">RNA-directed DNA polymerase</keyword>
<evidence type="ECO:0000313" key="2">
    <source>
        <dbReference type="EMBL" id="MCH96326.1"/>
    </source>
</evidence>
<dbReference type="AlphaFoldDB" id="A0A392N937"/>
<accession>A0A392N937</accession>
<dbReference type="GO" id="GO:0003964">
    <property type="term" value="F:RNA-directed DNA polymerase activity"/>
    <property type="evidence" value="ECO:0007669"/>
    <property type="project" value="UniProtKB-KW"/>
</dbReference>
<reference evidence="2 3" key="1">
    <citation type="journal article" date="2018" name="Front. Plant Sci.">
        <title>Red Clover (Trifolium pratense) and Zigzag Clover (T. medium) - A Picture of Genomic Similarities and Differences.</title>
        <authorList>
            <person name="Dluhosova J."/>
            <person name="Istvanek J."/>
            <person name="Nedelnik J."/>
            <person name="Repkova J."/>
        </authorList>
    </citation>
    <scope>NUCLEOTIDE SEQUENCE [LARGE SCALE GENOMIC DNA]</scope>
    <source>
        <strain evidence="3">cv. 10/8</strain>
        <tissue evidence="2">Leaf</tissue>
    </source>
</reference>
<dbReference type="InterPro" id="IPR000477">
    <property type="entry name" value="RT_dom"/>
</dbReference>
<dbReference type="PANTHER" id="PTHR33116">
    <property type="entry name" value="REVERSE TRANSCRIPTASE ZINC-BINDING DOMAIN-CONTAINING PROTEIN-RELATED-RELATED"/>
    <property type="match status" value="1"/>
</dbReference>
<proteinExistence type="predicted"/>
<dbReference type="PROSITE" id="PS50878">
    <property type="entry name" value="RT_POL"/>
    <property type="match status" value="1"/>
</dbReference>
<comment type="caution">
    <text evidence="2">The sequence shown here is derived from an EMBL/GenBank/DDBJ whole genome shotgun (WGS) entry which is preliminary data.</text>
</comment>
<dbReference type="Proteomes" id="UP000265520">
    <property type="component" value="Unassembled WGS sequence"/>
</dbReference>
<feature type="non-terminal residue" evidence="2">
    <location>
        <position position="1"/>
    </location>
</feature>
<keyword evidence="3" id="KW-1185">Reference proteome</keyword>
<keyword evidence="2" id="KW-0808">Transferase</keyword>